<name>A0A382YVB9_9ZZZZ</name>
<proteinExistence type="predicted"/>
<sequence>MQKWPEFYKQDPFRLVAKLGPLRSEQIEVGKFKGRDKFHKASELDGDMVEMTAKIIKAQCSTELGSIQQHRESLYKAQDPRMQFNMMRIMAEEFRHAYQMLFVLADDDWSGAGGDIANATADSLLD</sequence>
<evidence type="ECO:0008006" key="2">
    <source>
        <dbReference type="Google" id="ProtNLM"/>
    </source>
</evidence>
<protein>
    <recommendedName>
        <fullName evidence="2">Iminophenyl-pyruvate dimer synthase domain-containing protein</fullName>
    </recommendedName>
</protein>
<organism evidence="1">
    <name type="scientific">marine metagenome</name>
    <dbReference type="NCBI Taxonomy" id="408172"/>
    <lineage>
        <taxon>unclassified sequences</taxon>
        <taxon>metagenomes</taxon>
        <taxon>ecological metagenomes</taxon>
    </lineage>
</organism>
<gene>
    <name evidence="1" type="ORF">METZ01_LOCUS440070</name>
</gene>
<feature type="non-terminal residue" evidence="1">
    <location>
        <position position="126"/>
    </location>
</feature>
<evidence type="ECO:0000313" key="1">
    <source>
        <dbReference type="EMBL" id="SVD87216.1"/>
    </source>
</evidence>
<dbReference type="AlphaFoldDB" id="A0A382YVB9"/>
<dbReference type="InterPro" id="IPR012348">
    <property type="entry name" value="RNR-like"/>
</dbReference>
<dbReference type="Gene3D" id="1.10.620.20">
    <property type="entry name" value="Ribonucleotide Reductase, subunit A"/>
    <property type="match status" value="1"/>
</dbReference>
<dbReference type="EMBL" id="UINC01178841">
    <property type="protein sequence ID" value="SVD87216.1"/>
    <property type="molecule type" value="Genomic_DNA"/>
</dbReference>
<reference evidence="1" key="1">
    <citation type="submission" date="2018-05" db="EMBL/GenBank/DDBJ databases">
        <authorList>
            <person name="Lanie J.A."/>
            <person name="Ng W.-L."/>
            <person name="Kazmierczak K.M."/>
            <person name="Andrzejewski T.M."/>
            <person name="Davidsen T.M."/>
            <person name="Wayne K.J."/>
            <person name="Tettelin H."/>
            <person name="Glass J.I."/>
            <person name="Rusch D."/>
            <person name="Podicherti R."/>
            <person name="Tsui H.-C.T."/>
            <person name="Winkler M.E."/>
        </authorList>
    </citation>
    <scope>NUCLEOTIDE SEQUENCE</scope>
</reference>
<dbReference type="GO" id="GO:0016491">
    <property type="term" value="F:oxidoreductase activity"/>
    <property type="evidence" value="ECO:0007669"/>
    <property type="project" value="InterPro"/>
</dbReference>
<accession>A0A382YVB9</accession>